<organism evidence="14">
    <name type="scientific">hydrothermal vent metagenome</name>
    <dbReference type="NCBI Taxonomy" id="652676"/>
    <lineage>
        <taxon>unclassified sequences</taxon>
        <taxon>metagenomes</taxon>
        <taxon>ecological metagenomes</taxon>
    </lineage>
</organism>
<evidence type="ECO:0000256" key="5">
    <source>
        <dbReference type="ARBA" id="ARBA00022679"/>
    </source>
</evidence>
<dbReference type="AlphaFoldDB" id="A0A3B0RIN9"/>
<keyword evidence="11" id="KW-0594">Phospholipid biosynthesis</keyword>
<evidence type="ECO:0000256" key="7">
    <source>
        <dbReference type="ARBA" id="ARBA00022695"/>
    </source>
</evidence>
<protein>
    <submittedName>
        <fullName evidence="14">Phosphatidate cytidylyltransferase</fullName>
        <ecNumber evidence="14">2.7.7.41</ecNumber>
    </submittedName>
</protein>
<keyword evidence="7 14" id="KW-0548">Nucleotidyltransferase</keyword>
<feature type="transmembrane region" description="Helical" evidence="13">
    <location>
        <begin position="130"/>
        <end position="150"/>
    </location>
</feature>
<comment type="similarity">
    <text evidence="2">Belongs to the CDS family.</text>
</comment>
<dbReference type="InterPro" id="IPR000374">
    <property type="entry name" value="PC_trans"/>
</dbReference>
<evidence type="ECO:0000256" key="3">
    <source>
        <dbReference type="ARBA" id="ARBA00022475"/>
    </source>
</evidence>
<feature type="transmembrane region" description="Helical" evidence="13">
    <location>
        <begin position="170"/>
        <end position="187"/>
    </location>
</feature>
<evidence type="ECO:0000313" key="14">
    <source>
        <dbReference type="EMBL" id="VAV84403.1"/>
    </source>
</evidence>
<evidence type="ECO:0000256" key="2">
    <source>
        <dbReference type="ARBA" id="ARBA00010185"/>
    </source>
</evidence>
<comment type="subcellular location">
    <subcellularLocation>
        <location evidence="1">Cell membrane</location>
        <topology evidence="1">Multi-pass membrane protein</topology>
    </subcellularLocation>
</comment>
<keyword evidence="10 13" id="KW-0472">Membrane</keyword>
<dbReference type="GO" id="GO:0004605">
    <property type="term" value="F:phosphatidate cytidylyltransferase activity"/>
    <property type="evidence" value="ECO:0007669"/>
    <property type="project" value="UniProtKB-EC"/>
</dbReference>
<dbReference type="EC" id="2.7.7.41" evidence="14"/>
<evidence type="ECO:0000256" key="11">
    <source>
        <dbReference type="ARBA" id="ARBA00023209"/>
    </source>
</evidence>
<evidence type="ECO:0000256" key="6">
    <source>
        <dbReference type="ARBA" id="ARBA00022692"/>
    </source>
</evidence>
<dbReference type="EMBL" id="UOEA01000067">
    <property type="protein sequence ID" value="VAV84403.1"/>
    <property type="molecule type" value="Genomic_DNA"/>
</dbReference>
<reference evidence="14" key="1">
    <citation type="submission" date="2018-06" db="EMBL/GenBank/DDBJ databases">
        <authorList>
            <person name="Zhirakovskaya E."/>
        </authorList>
    </citation>
    <scope>NUCLEOTIDE SEQUENCE</scope>
</reference>
<dbReference type="PANTHER" id="PTHR46382:SF1">
    <property type="entry name" value="PHOSPHATIDATE CYTIDYLYLTRANSFERASE"/>
    <property type="match status" value="1"/>
</dbReference>
<dbReference type="GO" id="GO:0016024">
    <property type="term" value="P:CDP-diacylglycerol biosynthetic process"/>
    <property type="evidence" value="ECO:0007669"/>
    <property type="project" value="TreeGrafter"/>
</dbReference>
<name>A0A3B0RIN9_9ZZZZ</name>
<dbReference type="Pfam" id="PF01148">
    <property type="entry name" value="CTP_transf_1"/>
    <property type="match status" value="1"/>
</dbReference>
<evidence type="ECO:0000256" key="9">
    <source>
        <dbReference type="ARBA" id="ARBA00023098"/>
    </source>
</evidence>
<evidence type="ECO:0000256" key="4">
    <source>
        <dbReference type="ARBA" id="ARBA00022516"/>
    </source>
</evidence>
<evidence type="ECO:0000256" key="10">
    <source>
        <dbReference type="ARBA" id="ARBA00023136"/>
    </source>
</evidence>
<sequence length="263" mass="28309">MVLIPVVIILVLGTSQFWMSVIISVVAFIGARELLAMVSKRQGRGDAVEGGWRFLGALPAAAMPLVVYLGGGGSLLPYMTLFVFVCIALRLRFGRDLTDSLNWLLGVLLGVVYLAVPLTAFVGIKGFERGGYWILFVLVIVWANDTFAYYTGRIFGTNKLSPVISPNKTYEGAIGGLVGGVVVAFLYNHFLSMGLGLFELIIVAIVLGIIGITGDLAESLIKRATGVKDSGNLIPGHGGVMDRIDSLIFTVPALYYYLLWQGV</sequence>
<accession>A0A3B0RIN9</accession>
<feature type="transmembrane region" description="Helical" evidence="13">
    <location>
        <begin position="6"/>
        <end position="29"/>
    </location>
</feature>
<keyword evidence="3" id="KW-1003">Cell membrane</keyword>
<feature type="transmembrane region" description="Helical" evidence="13">
    <location>
        <begin position="193"/>
        <end position="213"/>
    </location>
</feature>
<dbReference type="PANTHER" id="PTHR46382">
    <property type="entry name" value="PHOSPHATIDATE CYTIDYLYLTRANSFERASE"/>
    <property type="match status" value="1"/>
</dbReference>
<evidence type="ECO:0000256" key="12">
    <source>
        <dbReference type="ARBA" id="ARBA00023264"/>
    </source>
</evidence>
<feature type="transmembrane region" description="Helical" evidence="13">
    <location>
        <begin position="103"/>
        <end position="124"/>
    </location>
</feature>
<proteinExistence type="inferred from homology"/>
<keyword evidence="5 14" id="KW-0808">Transferase</keyword>
<evidence type="ECO:0000256" key="1">
    <source>
        <dbReference type="ARBA" id="ARBA00004651"/>
    </source>
</evidence>
<feature type="transmembrane region" description="Helical" evidence="13">
    <location>
        <begin position="75"/>
        <end position="91"/>
    </location>
</feature>
<evidence type="ECO:0000256" key="13">
    <source>
        <dbReference type="SAM" id="Phobius"/>
    </source>
</evidence>
<gene>
    <name evidence="14" type="ORF">MNBD_DELTA01-1045</name>
</gene>
<keyword evidence="9" id="KW-0443">Lipid metabolism</keyword>
<keyword evidence="6 13" id="KW-0812">Transmembrane</keyword>
<dbReference type="GO" id="GO:0005886">
    <property type="term" value="C:plasma membrane"/>
    <property type="evidence" value="ECO:0007669"/>
    <property type="project" value="UniProtKB-SubCell"/>
</dbReference>
<keyword evidence="12" id="KW-1208">Phospholipid metabolism</keyword>
<dbReference type="PROSITE" id="PS01315">
    <property type="entry name" value="CDS"/>
    <property type="match status" value="1"/>
</dbReference>
<evidence type="ECO:0000256" key="8">
    <source>
        <dbReference type="ARBA" id="ARBA00022989"/>
    </source>
</evidence>
<keyword evidence="4" id="KW-0444">Lipid biosynthesis</keyword>
<keyword evidence="8 13" id="KW-1133">Transmembrane helix</keyword>